<dbReference type="EMBL" id="SJPJ01000001">
    <property type="protein sequence ID" value="TWT82900.1"/>
    <property type="molecule type" value="Genomic_DNA"/>
</dbReference>
<dbReference type="Proteomes" id="UP000315010">
    <property type="component" value="Unassembled WGS sequence"/>
</dbReference>
<reference evidence="1 2" key="1">
    <citation type="submission" date="2019-02" db="EMBL/GenBank/DDBJ databases">
        <title>Deep-cultivation of Planctomycetes and their phenomic and genomic characterization uncovers novel biology.</title>
        <authorList>
            <person name="Wiegand S."/>
            <person name="Jogler M."/>
            <person name="Boedeker C."/>
            <person name="Pinto D."/>
            <person name="Vollmers J."/>
            <person name="Rivas-Marin E."/>
            <person name="Kohn T."/>
            <person name="Peeters S.H."/>
            <person name="Heuer A."/>
            <person name="Rast P."/>
            <person name="Oberbeckmann S."/>
            <person name="Bunk B."/>
            <person name="Jeske O."/>
            <person name="Meyerdierks A."/>
            <person name="Storesund J.E."/>
            <person name="Kallscheuer N."/>
            <person name="Luecker S."/>
            <person name="Lage O.M."/>
            <person name="Pohl T."/>
            <person name="Merkel B.J."/>
            <person name="Hornburger P."/>
            <person name="Mueller R.-W."/>
            <person name="Bruemmer F."/>
            <person name="Labrenz M."/>
            <person name="Spormann A.M."/>
            <person name="Op Den Camp H."/>
            <person name="Overmann J."/>
            <person name="Amann R."/>
            <person name="Jetten M.S.M."/>
            <person name="Mascher T."/>
            <person name="Medema M.H."/>
            <person name="Devos D.P."/>
            <person name="Kaster A.-K."/>
            <person name="Ovreas L."/>
            <person name="Rohde M."/>
            <person name="Galperin M.Y."/>
            <person name="Jogler C."/>
        </authorList>
    </citation>
    <scope>NUCLEOTIDE SEQUENCE [LARGE SCALE GENOMIC DNA]</scope>
    <source>
        <strain evidence="1 2">CA13</strain>
    </source>
</reference>
<evidence type="ECO:0000313" key="1">
    <source>
        <dbReference type="EMBL" id="TWT82900.1"/>
    </source>
</evidence>
<evidence type="ECO:0000313" key="2">
    <source>
        <dbReference type="Proteomes" id="UP000315010"/>
    </source>
</evidence>
<proteinExistence type="predicted"/>
<keyword evidence="2" id="KW-1185">Reference proteome</keyword>
<protein>
    <recommendedName>
        <fullName evidence="3">HEAT repeat domain-containing protein</fullName>
    </recommendedName>
</protein>
<organism evidence="1 2">
    <name type="scientific">Novipirellula herctigrandis</name>
    <dbReference type="NCBI Taxonomy" id="2527986"/>
    <lineage>
        <taxon>Bacteria</taxon>
        <taxon>Pseudomonadati</taxon>
        <taxon>Planctomycetota</taxon>
        <taxon>Planctomycetia</taxon>
        <taxon>Pirellulales</taxon>
        <taxon>Pirellulaceae</taxon>
        <taxon>Novipirellula</taxon>
    </lineage>
</organism>
<accession>A0A5C5Z6T3</accession>
<evidence type="ECO:0008006" key="3">
    <source>
        <dbReference type="Google" id="ProtNLM"/>
    </source>
</evidence>
<comment type="caution">
    <text evidence="1">The sequence shown here is derived from an EMBL/GenBank/DDBJ whole genome shotgun (WGS) entry which is preliminary data.</text>
</comment>
<dbReference type="AlphaFoldDB" id="A0A5C5Z6T3"/>
<sequence length="414" mass="45873">MFRGFQRIDTRFCCCAAIRVVVFALGCSATSSLILADTIELRGGGHVSGKVRRLVERKIDIVEVDDEISIAFPGSQVDRAVSSKTLAEYRDRVAKAGEDAQEHYLLAVWCAKTISANKDAYRRFHMQMAVRFDPDHSKARASLGYVQTDDGKWIRYTDLMRSRGMISVGGKWVLPEAAAISEYHDSSNVDAKHWVREIERLLKVVIRNNSKSAEAMATLQAIDDPLAASAIAKQLLENNHGRPLDLLWVELLSRFQNLVSVEALTRAGLFESDDVVREAALTKLQDYGSDSAVLSYVGMLRSNDHADVTRAARALRFFPDVELASVYIDALVTTHTKTIAPKAGLTPGFSDNGSSSFSTGGKPVKIKRNVENPGMLALLKTVEPDVDFGYDKQAWRRYFALKHGGYSGDLRRDP</sequence>
<dbReference type="OrthoDB" id="212249at2"/>
<gene>
    <name evidence="1" type="ORF">CA13_43630</name>
</gene>
<name>A0A5C5Z6T3_9BACT</name>
<dbReference type="RefSeq" id="WP_146399699.1">
    <property type="nucleotide sequence ID" value="NZ_SJPJ01000001.1"/>
</dbReference>